<dbReference type="PROSITE" id="PS51257">
    <property type="entry name" value="PROKAR_LIPOPROTEIN"/>
    <property type="match status" value="1"/>
</dbReference>
<evidence type="ECO:0000256" key="5">
    <source>
        <dbReference type="ARBA" id="ARBA00023288"/>
    </source>
</evidence>
<organism evidence="7 8">
    <name type="scientific">Paenibacillus prosopidis</name>
    <dbReference type="NCBI Taxonomy" id="630520"/>
    <lineage>
        <taxon>Bacteria</taxon>
        <taxon>Bacillati</taxon>
        <taxon>Bacillota</taxon>
        <taxon>Bacilli</taxon>
        <taxon>Bacillales</taxon>
        <taxon>Paenibacillaceae</taxon>
        <taxon>Paenibacillus</taxon>
    </lineage>
</organism>
<keyword evidence="1" id="KW-1003">Cell membrane</keyword>
<dbReference type="Proteomes" id="UP000252415">
    <property type="component" value="Unassembled WGS sequence"/>
</dbReference>
<dbReference type="CDD" id="cd13580">
    <property type="entry name" value="PBP2_AlgQ_like_1"/>
    <property type="match status" value="1"/>
</dbReference>
<dbReference type="Gene3D" id="3.40.190.10">
    <property type="entry name" value="Periplasmic binding protein-like II"/>
    <property type="match status" value="2"/>
</dbReference>
<evidence type="ECO:0000313" key="8">
    <source>
        <dbReference type="Proteomes" id="UP000252415"/>
    </source>
</evidence>
<proteinExistence type="predicted"/>
<comment type="caution">
    <text evidence="7">The sequence shown here is derived from an EMBL/GenBank/DDBJ whole genome shotgun (WGS) entry which is preliminary data.</text>
</comment>
<dbReference type="AlphaFoldDB" id="A0A368VZP9"/>
<sequence>MTKTSNDRKRSWQWVALVGSLVLLVISAACSGGAKPADPGGNADSKAESGQSTPDKPFELSIMTVLHTPELPEDKVLRLIEQKTNTKLKINWVPNAAYEEKVLSSMATNTMPQAIYVGNVAIYNNFKKPLREGQFWEIGPYLEEYPYLRNLDPAVLKNSSVDGKIYGIYQATPLSRQGVIYRKDWADKLGLKRPESIDDLYNMMKAFTEQDPDGDKQKDTIGLADRSDLVYGAFKTVSSYFGTPNNWGEQNGELRPEFMFPAYMETMKFFRKLQSEGLINHDFPVTSKPDHEALFKSGKAGMFIGCICAAPGYQRDMTASMPETVLDVVNRIKGPGGEVGVWSVPGYGNMVLFPKSTVKSEEELKKVLAFFDQLMKPEIYNLLNYGIEGEHYEIVDGQAKVFKDPEKAAINDREVRPLLSLRIGGPDTVDGLVGYADTELAQLTNNSMADNNNILINDPAVAFDSPTRDQSGVQLQQIITDATYRFMMGNLDEAGFQAAIDKWLKDGGGKVIEEINEQYRTTK</sequence>
<feature type="region of interest" description="Disordered" evidence="6">
    <location>
        <begin position="35"/>
        <end position="55"/>
    </location>
</feature>
<keyword evidence="3" id="KW-0472">Membrane</keyword>
<dbReference type="OrthoDB" id="9787283at2"/>
<keyword evidence="2" id="KW-0732">Signal</keyword>
<dbReference type="EMBL" id="QPJD01000009">
    <property type="protein sequence ID" value="RCW46369.1"/>
    <property type="molecule type" value="Genomic_DNA"/>
</dbReference>
<evidence type="ECO:0000256" key="3">
    <source>
        <dbReference type="ARBA" id="ARBA00023136"/>
    </source>
</evidence>
<keyword evidence="8" id="KW-1185">Reference proteome</keyword>
<evidence type="ECO:0000256" key="2">
    <source>
        <dbReference type="ARBA" id="ARBA00022729"/>
    </source>
</evidence>
<gene>
    <name evidence="7" type="ORF">DFP97_10911</name>
</gene>
<evidence type="ECO:0000256" key="6">
    <source>
        <dbReference type="SAM" id="MobiDB-lite"/>
    </source>
</evidence>
<evidence type="ECO:0000256" key="4">
    <source>
        <dbReference type="ARBA" id="ARBA00023139"/>
    </source>
</evidence>
<dbReference type="RefSeq" id="WP_114381033.1">
    <property type="nucleotide sequence ID" value="NZ_QPJD01000009.1"/>
</dbReference>
<accession>A0A368VZP9</accession>
<keyword evidence="5" id="KW-0449">Lipoprotein</keyword>
<dbReference type="SUPFAM" id="SSF53850">
    <property type="entry name" value="Periplasmic binding protein-like II"/>
    <property type="match status" value="1"/>
</dbReference>
<name>A0A368VZP9_9BACL</name>
<evidence type="ECO:0000313" key="7">
    <source>
        <dbReference type="EMBL" id="RCW46369.1"/>
    </source>
</evidence>
<protein>
    <submittedName>
        <fullName evidence="7">Carbohydrate ABC transporter substrate-binding protein (CUT1 family)</fullName>
    </submittedName>
</protein>
<dbReference type="InterPro" id="IPR006059">
    <property type="entry name" value="SBP"/>
</dbReference>
<dbReference type="PANTHER" id="PTHR43649">
    <property type="entry name" value="ARABINOSE-BINDING PROTEIN-RELATED"/>
    <property type="match status" value="1"/>
</dbReference>
<keyword evidence="4" id="KW-0564">Palmitate</keyword>
<reference evidence="7 8" key="1">
    <citation type="submission" date="2018-07" db="EMBL/GenBank/DDBJ databases">
        <title>Genomic Encyclopedia of Type Strains, Phase III (KMG-III): the genomes of soil and plant-associated and newly described type strains.</title>
        <authorList>
            <person name="Whitman W."/>
        </authorList>
    </citation>
    <scope>NUCLEOTIDE SEQUENCE [LARGE SCALE GENOMIC DNA]</scope>
    <source>
        <strain evidence="7 8">CECT 7506</strain>
    </source>
</reference>
<dbReference type="PANTHER" id="PTHR43649:SF33">
    <property type="entry name" value="POLYGALACTURONAN_RHAMNOGALACTURONAN-BINDING PROTEIN YTCQ"/>
    <property type="match status" value="1"/>
</dbReference>
<dbReference type="InterPro" id="IPR050490">
    <property type="entry name" value="Bact_solute-bd_prot1"/>
</dbReference>
<dbReference type="Pfam" id="PF01547">
    <property type="entry name" value="SBP_bac_1"/>
    <property type="match status" value="1"/>
</dbReference>
<evidence type="ECO:0000256" key="1">
    <source>
        <dbReference type="ARBA" id="ARBA00022475"/>
    </source>
</evidence>